<keyword evidence="1" id="KW-0430">Lectin</keyword>
<dbReference type="InterPro" id="IPR001229">
    <property type="entry name" value="Jacalin-like_lectin_dom"/>
</dbReference>
<dbReference type="Gramene" id="TraesCS1B02G468300.1">
    <property type="protein sequence ID" value="TraesCS1B02G468300.1"/>
    <property type="gene ID" value="TraesCS1B02G468300"/>
</dbReference>
<feature type="domain" description="Jacalin-type lectin" evidence="2">
    <location>
        <begin position="5"/>
        <end position="152"/>
    </location>
</feature>
<dbReference type="PROSITE" id="PS51752">
    <property type="entry name" value="JACALIN_LECTIN"/>
    <property type="match status" value="1"/>
</dbReference>
<sequence>MSTPAMKIGPYGGQGGNHWDINALNPPKRLVSIQIWSTDSSCEGAGGVINGISFSYLDMAGQLIPSGPWGSQTGKPHVINIGEDERLITVYGTSDGKFVTSLKFVTDRASDPYGPYGAPSTISTFSFQGGSILAFLGRSSEKLNAIGAYKLGV</sequence>
<dbReference type="Gramene" id="TraesJAG1B03G00399140.1">
    <property type="protein sequence ID" value="TraesJAG1B03G00399140.1"/>
    <property type="gene ID" value="TraesJAG1B03G00399140"/>
</dbReference>
<reference evidence="3" key="2">
    <citation type="submission" date="2018-10" db="UniProtKB">
        <authorList>
            <consortium name="EnsemblPlants"/>
        </authorList>
    </citation>
    <scope>IDENTIFICATION</scope>
</reference>
<proteinExistence type="predicted"/>
<accession>A0A3B5Z6I4</accession>
<dbReference type="OrthoDB" id="654502at2759"/>
<organism evidence="3">
    <name type="scientific">Triticum aestivum</name>
    <name type="common">Wheat</name>
    <dbReference type="NCBI Taxonomy" id="4565"/>
    <lineage>
        <taxon>Eukaryota</taxon>
        <taxon>Viridiplantae</taxon>
        <taxon>Streptophyta</taxon>
        <taxon>Embryophyta</taxon>
        <taxon>Tracheophyta</taxon>
        <taxon>Spermatophyta</taxon>
        <taxon>Magnoliopsida</taxon>
        <taxon>Liliopsida</taxon>
        <taxon>Poales</taxon>
        <taxon>Poaceae</taxon>
        <taxon>BOP clade</taxon>
        <taxon>Pooideae</taxon>
        <taxon>Triticodae</taxon>
        <taxon>Triticeae</taxon>
        <taxon>Triticinae</taxon>
        <taxon>Triticum</taxon>
    </lineage>
</organism>
<dbReference type="InterPro" id="IPR036404">
    <property type="entry name" value="Jacalin-like_lectin_dom_sf"/>
</dbReference>
<keyword evidence="4" id="KW-1185">Reference proteome</keyword>
<evidence type="ECO:0000313" key="4">
    <source>
        <dbReference type="Proteomes" id="UP000019116"/>
    </source>
</evidence>
<dbReference type="OMA" id="GVHICGL"/>
<dbReference type="EnsemblPlants" id="TraesCS1B02G468300.1">
    <property type="protein sequence ID" value="TraesCS1B02G468300.1"/>
    <property type="gene ID" value="TraesCS1B02G468300"/>
</dbReference>
<name>A0A3B5Z6I4_WHEAT</name>
<dbReference type="Gramene" id="TraesCS1B03G1250600.1">
    <property type="protein sequence ID" value="TraesCS1B03G1250600.1.CDS"/>
    <property type="gene ID" value="TraesCS1B03G1250600"/>
</dbReference>
<evidence type="ECO:0000256" key="1">
    <source>
        <dbReference type="ARBA" id="ARBA00022734"/>
    </source>
</evidence>
<evidence type="ECO:0000313" key="3">
    <source>
        <dbReference type="EnsemblPlants" id="TraesCS1B02G468300.1"/>
    </source>
</evidence>
<dbReference type="Gene3D" id="2.100.10.30">
    <property type="entry name" value="Jacalin-like lectin domain"/>
    <property type="match status" value="1"/>
</dbReference>
<reference evidence="3" key="1">
    <citation type="submission" date="2018-08" db="EMBL/GenBank/DDBJ databases">
        <authorList>
            <person name="Rossello M."/>
        </authorList>
    </citation>
    <scope>NUCLEOTIDE SEQUENCE [LARGE SCALE GENOMIC DNA]</scope>
    <source>
        <strain evidence="3">cv. Chinese Spring</strain>
    </source>
</reference>
<dbReference type="Proteomes" id="UP000019116">
    <property type="component" value="Chromosome 1B"/>
</dbReference>
<dbReference type="Gramene" id="TraesJUL1B03G00399910.1">
    <property type="protein sequence ID" value="TraesJUL1B03G00399910.1"/>
    <property type="gene ID" value="TraesJUL1B03G00399910"/>
</dbReference>
<dbReference type="AlphaFoldDB" id="A0A3B5Z6I4"/>
<dbReference type="SMART" id="SM00915">
    <property type="entry name" value="Jacalin"/>
    <property type="match status" value="1"/>
</dbReference>
<dbReference type="GO" id="GO:0030246">
    <property type="term" value="F:carbohydrate binding"/>
    <property type="evidence" value="ECO:0007669"/>
    <property type="project" value="UniProtKB-KW"/>
</dbReference>
<protein>
    <recommendedName>
        <fullName evidence="2">Jacalin-type lectin domain-containing protein</fullName>
    </recommendedName>
</protein>
<dbReference type="PANTHER" id="PTHR46506">
    <property type="entry name" value="OS05G0143600 PROTEIN"/>
    <property type="match status" value="1"/>
</dbReference>
<evidence type="ECO:0000259" key="2">
    <source>
        <dbReference type="PROSITE" id="PS51752"/>
    </source>
</evidence>
<dbReference type="SUPFAM" id="SSF51101">
    <property type="entry name" value="Mannose-binding lectins"/>
    <property type="match status" value="1"/>
</dbReference>
<dbReference type="SMR" id="A0A3B5Z6I4"/>
<dbReference type="Pfam" id="PF01419">
    <property type="entry name" value="Jacalin"/>
    <property type="match status" value="1"/>
</dbReference>